<dbReference type="CDD" id="cd00009">
    <property type="entry name" value="AAA"/>
    <property type="match status" value="1"/>
</dbReference>
<dbReference type="InterPro" id="IPR003959">
    <property type="entry name" value="ATPase_AAA_core"/>
</dbReference>
<dbReference type="Pfam" id="PF00004">
    <property type="entry name" value="AAA"/>
    <property type="match status" value="1"/>
</dbReference>
<reference evidence="5 6" key="1">
    <citation type="submission" date="2022-03" db="EMBL/GenBank/DDBJ databases">
        <title>Complete genome sequence of Enterococcus innesii DB-1.</title>
        <authorList>
            <person name="Fukuda D."/>
            <person name="Nolasco-Hipolito C."/>
        </authorList>
    </citation>
    <scope>NUCLEOTIDE SEQUENCE [LARGE SCALE GENOMIC DNA]</scope>
    <source>
        <strain evidence="5 6">DB-1</strain>
    </source>
</reference>
<dbReference type="SMART" id="SM00382">
    <property type="entry name" value="AAA"/>
    <property type="match status" value="1"/>
</dbReference>
<dbReference type="Gene3D" id="1.10.8.60">
    <property type="match status" value="1"/>
</dbReference>
<dbReference type="Gene3D" id="3.40.50.300">
    <property type="entry name" value="P-loop containing nucleotide triphosphate hydrolases"/>
    <property type="match status" value="1"/>
</dbReference>
<evidence type="ECO:0000313" key="6">
    <source>
        <dbReference type="Proteomes" id="UP000831692"/>
    </source>
</evidence>
<evidence type="ECO:0000259" key="4">
    <source>
        <dbReference type="SMART" id="SM00382"/>
    </source>
</evidence>
<dbReference type="Pfam" id="PF16193">
    <property type="entry name" value="AAA_assoc_2"/>
    <property type="match status" value="1"/>
</dbReference>
<dbReference type="InterPro" id="IPR027417">
    <property type="entry name" value="P-loop_NTPase"/>
</dbReference>
<protein>
    <submittedName>
        <fullName evidence="5">Recombination factor protein RarA</fullName>
    </submittedName>
</protein>
<keyword evidence="6" id="KW-1185">Reference proteome</keyword>
<dbReference type="EMBL" id="AP025635">
    <property type="protein sequence ID" value="BDG67837.1"/>
    <property type="molecule type" value="Genomic_DNA"/>
</dbReference>
<dbReference type="RefSeq" id="WP_244353206.1">
    <property type="nucleotide sequence ID" value="NZ_AP025635.1"/>
</dbReference>
<comment type="similarity">
    <text evidence="1">Belongs to the AAA ATPase family. RarA/MGS1/WRNIP1 subfamily.</text>
</comment>
<dbReference type="Gene3D" id="1.20.272.10">
    <property type="match status" value="1"/>
</dbReference>
<evidence type="ECO:0000256" key="1">
    <source>
        <dbReference type="ARBA" id="ARBA00008959"/>
    </source>
</evidence>
<dbReference type="Pfam" id="PF12002">
    <property type="entry name" value="MgsA_C"/>
    <property type="match status" value="1"/>
</dbReference>
<evidence type="ECO:0000256" key="3">
    <source>
        <dbReference type="ARBA" id="ARBA00022840"/>
    </source>
</evidence>
<sequence length="425" mass="46750">MQQPLAYRMRPRNLDEVVGQQHLVGPGKIIRRMVEAKMLSSMILYGPPGTGKTSIASAIAGSTRYAFRMLNAATDTKKDLQIVAEEAKMSGTVILLLDEVHRLDKTKQDFLLPHLESGKIIMIGATTENPYITINPAIRSRTQIFEVKPLQEEDILTAIDQALADEIRGLGSETIVLTDDARLHLSRATNGDLRSALNGLELAARSTPKGPDGIIHLTLAIIEECVQRKALTHDKDGDAHYDVISAFQKSIRGSDVDGALHYLGRLVEAGDLAIICRRLMVIGYEDIGLANPAAAARTVNAVLAAERLGLPEARIPLADTVVDLCLSPKSNSAYMALDAAIADIRSGKAGDVPDHLRDSHYKGAQSLNRGVGYQYPHNFDDAWVDQQYLPDKLKNTHYYQPKATGKYEQALGQRYQQLQQRKKKN</sequence>
<dbReference type="InterPro" id="IPR008921">
    <property type="entry name" value="DNA_pol3_clamp-load_cplx_C"/>
</dbReference>
<keyword evidence="3" id="KW-0067">ATP-binding</keyword>
<dbReference type="InterPro" id="IPR003593">
    <property type="entry name" value="AAA+_ATPase"/>
</dbReference>
<keyword evidence="2" id="KW-0547">Nucleotide-binding</keyword>
<evidence type="ECO:0000313" key="5">
    <source>
        <dbReference type="EMBL" id="BDG67837.1"/>
    </source>
</evidence>
<dbReference type="PANTHER" id="PTHR13779">
    <property type="entry name" value="WERNER HELICASE-INTERACTING PROTEIN 1 FAMILY MEMBER"/>
    <property type="match status" value="1"/>
</dbReference>
<dbReference type="InterPro" id="IPR051314">
    <property type="entry name" value="AAA_ATPase_RarA/MGS1/WRNIP1"/>
</dbReference>
<dbReference type="PANTHER" id="PTHR13779:SF7">
    <property type="entry name" value="ATPASE WRNIP1"/>
    <property type="match status" value="1"/>
</dbReference>
<dbReference type="GeneID" id="83457383"/>
<evidence type="ECO:0000256" key="2">
    <source>
        <dbReference type="ARBA" id="ARBA00022741"/>
    </source>
</evidence>
<dbReference type="Proteomes" id="UP000831692">
    <property type="component" value="Chromosome"/>
</dbReference>
<dbReference type="InterPro" id="IPR021886">
    <property type="entry name" value="MgsA_C"/>
</dbReference>
<organism evidence="5 6">
    <name type="scientific">Enterococcus innesii</name>
    <dbReference type="NCBI Taxonomy" id="2839759"/>
    <lineage>
        <taxon>Bacteria</taxon>
        <taxon>Bacillati</taxon>
        <taxon>Bacillota</taxon>
        <taxon>Bacilli</taxon>
        <taxon>Lactobacillales</taxon>
        <taxon>Enterococcaceae</taxon>
        <taxon>Enterococcus</taxon>
    </lineage>
</organism>
<accession>A0ABN6NNL2</accession>
<feature type="domain" description="AAA+ ATPase" evidence="4">
    <location>
        <begin position="38"/>
        <end position="150"/>
    </location>
</feature>
<dbReference type="InterPro" id="IPR032423">
    <property type="entry name" value="AAA_assoc_2"/>
</dbReference>
<dbReference type="SUPFAM" id="SSF48019">
    <property type="entry name" value="post-AAA+ oligomerization domain-like"/>
    <property type="match status" value="1"/>
</dbReference>
<dbReference type="Gene3D" id="1.10.3710.10">
    <property type="entry name" value="DNA polymerase III clamp loader subunits, C-terminal domain"/>
    <property type="match status" value="1"/>
</dbReference>
<proteinExistence type="inferred from homology"/>
<dbReference type="CDD" id="cd18139">
    <property type="entry name" value="HLD_clamp_RarA"/>
    <property type="match status" value="1"/>
</dbReference>
<name>A0ABN6NNL2_9ENTE</name>
<gene>
    <name evidence="5" type="ORF">ENLAB_14010</name>
</gene>
<dbReference type="SUPFAM" id="SSF52540">
    <property type="entry name" value="P-loop containing nucleoside triphosphate hydrolases"/>
    <property type="match status" value="1"/>
</dbReference>